<dbReference type="InterPro" id="IPR050327">
    <property type="entry name" value="Proton-linked_MCT"/>
</dbReference>
<dbReference type="SUPFAM" id="SSF103473">
    <property type="entry name" value="MFS general substrate transporter"/>
    <property type="match status" value="1"/>
</dbReference>
<feature type="transmembrane region" description="Helical" evidence="1">
    <location>
        <begin position="470"/>
        <end position="489"/>
    </location>
</feature>
<accession>A0A6B2L1D8</accession>
<feature type="transmembrane region" description="Helical" evidence="1">
    <location>
        <begin position="245"/>
        <end position="264"/>
    </location>
</feature>
<proteinExistence type="predicted"/>
<feature type="transmembrane region" description="Helical" evidence="1">
    <location>
        <begin position="347"/>
        <end position="367"/>
    </location>
</feature>
<dbReference type="Pfam" id="PF07690">
    <property type="entry name" value="MFS_1"/>
    <property type="match status" value="1"/>
</dbReference>
<protein>
    <recommendedName>
        <fullName evidence="3">Major facilitator superfamily (MFS) profile domain-containing protein</fullName>
    </recommendedName>
</protein>
<name>A0A6B2L1D8_9EUKA</name>
<keyword evidence="1" id="KW-0472">Membrane</keyword>
<feature type="transmembrane region" description="Helical" evidence="1">
    <location>
        <begin position="94"/>
        <end position="118"/>
    </location>
</feature>
<keyword evidence="1" id="KW-0812">Transmembrane</keyword>
<dbReference type="InterPro" id="IPR036259">
    <property type="entry name" value="MFS_trans_sf"/>
</dbReference>
<feature type="transmembrane region" description="Helical" evidence="1">
    <location>
        <begin position="35"/>
        <end position="55"/>
    </location>
</feature>
<evidence type="ECO:0000313" key="2">
    <source>
        <dbReference type="EMBL" id="NDV30833.1"/>
    </source>
</evidence>
<evidence type="ECO:0008006" key="3">
    <source>
        <dbReference type="Google" id="ProtNLM"/>
    </source>
</evidence>
<dbReference type="EMBL" id="GIBP01001864">
    <property type="protein sequence ID" value="NDV30833.1"/>
    <property type="molecule type" value="Transcribed_RNA"/>
</dbReference>
<evidence type="ECO:0000256" key="1">
    <source>
        <dbReference type="SAM" id="Phobius"/>
    </source>
</evidence>
<keyword evidence="1" id="KW-1133">Transmembrane helix</keyword>
<feature type="transmembrane region" description="Helical" evidence="1">
    <location>
        <begin position="316"/>
        <end position="335"/>
    </location>
</feature>
<organism evidence="2">
    <name type="scientific">Arcella intermedia</name>
    <dbReference type="NCBI Taxonomy" id="1963864"/>
    <lineage>
        <taxon>Eukaryota</taxon>
        <taxon>Amoebozoa</taxon>
        <taxon>Tubulinea</taxon>
        <taxon>Elardia</taxon>
        <taxon>Arcellinida</taxon>
        <taxon>Sphaerothecina</taxon>
        <taxon>Arcellidae</taxon>
        <taxon>Arcella</taxon>
    </lineage>
</organism>
<dbReference type="GO" id="GO:0022857">
    <property type="term" value="F:transmembrane transporter activity"/>
    <property type="evidence" value="ECO:0007669"/>
    <property type="project" value="InterPro"/>
</dbReference>
<feature type="transmembrane region" description="Helical" evidence="1">
    <location>
        <begin position="276"/>
        <end position="296"/>
    </location>
</feature>
<dbReference type="AlphaFoldDB" id="A0A6B2L1D8"/>
<dbReference type="PANTHER" id="PTHR11360">
    <property type="entry name" value="MONOCARBOXYLATE TRANSPORTER"/>
    <property type="match status" value="1"/>
</dbReference>
<reference evidence="2" key="1">
    <citation type="journal article" date="2020" name="J. Eukaryot. Microbiol.">
        <title>De novo Sequencing, Assembly and Annotation of the Transcriptome for the Free-Living Testate Amoeba Arcella intermedia.</title>
        <authorList>
            <person name="Ribeiro G.M."/>
            <person name="Porfirio-Sousa A.L."/>
            <person name="Maurer-Alcala X.X."/>
            <person name="Katz L.A."/>
            <person name="Lahr D.J.G."/>
        </authorList>
    </citation>
    <scope>NUCLEOTIDE SEQUENCE</scope>
</reference>
<feature type="transmembrane region" description="Helical" evidence="1">
    <location>
        <begin position="62"/>
        <end position="88"/>
    </location>
</feature>
<dbReference type="InterPro" id="IPR011701">
    <property type="entry name" value="MFS"/>
</dbReference>
<feature type="transmembrane region" description="Helical" evidence="1">
    <location>
        <begin position="188"/>
        <end position="206"/>
    </location>
</feature>
<dbReference type="PANTHER" id="PTHR11360:SF317">
    <property type="entry name" value="MAJOR FACILITATOR SUPERFAMILY (MFS) PROFILE DOMAIN-CONTAINING PROTEIN-RELATED"/>
    <property type="match status" value="1"/>
</dbReference>
<dbReference type="Gene3D" id="1.20.1250.20">
    <property type="entry name" value="MFS general substrate transporter like domains"/>
    <property type="match status" value="2"/>
</dbReference>
<sequence>MPSVVPIFSTILGLQGISAAIAGKWQEEKGPRLSCVLGAFCYGGGLMIAGVGILTHQLSLVYLGYGVLGGIGMGLAYVPPIAMLIRWFPDRRGLATGMTLMGFGGGALVVTPIINYLLKITHKAPQYIGSVDSVQLITEGGRQFAHYAGELREVVVATTRDVYICHIEGLQEGVYLVGSGSTGAGTTLFALGTGFLGVMMASAISLRTAPPNYRPAGWTPPPVTNALVSTKNVHIDTVMKTPQFWQIWLTLGTLSSAGMAGVSVAKTMMSEIFTQALPDIVTPVFTSTYIMLISAGNLGGRIGWSTVSDSFGRQRMFTMFYCVSIPLFAMIPLVVQQATATSSLIPLALFCTSNVIIYSFFGAAYAITPAYEADLFGSKYCGAIHGRMLTASSMASVIGPVTITLLRSKSELAAIKDLVLKIDPSVFYTKFGADVSQLDALVKAKTVTINKLMELVPAGTVDPTPYLYNSTMYCAAGLLCIGFVANYTIKPIDPKYTMIEQGPADPNSDSSH</sequence>